<name>A0A059CJN4_EUCGR</name>
<dbReference type="EMBL" id="KK198756">
    <property type="protein sequence ID" value="KCW78381.1"/>
    <property type="molecule type" value="Genomic_DNA"/>
</dbReference>
<accession>A0A059CJN4</accession>
<dbReference type="AlphaFoldDB" id="A0A059CJN4"/>
<dbReference type="InParanoid" id="A0A059CJN4"/>
<evidence type="ECO:0000313" key="1">
    <source>
        <dbReference type="EMBL" id="KCW78381.1"/>
    </source>
</evidence>
<sequence length="75" mass="8716">MRDCETNFNRHMICLLSTASLFHKRKKKKKKQETSTGAQILSVTQQPVLSESKARLATLKQLNWFILLLIETTIR</sequence>
<reference evidence="1" key="1">
    <citation type="submission" date="2013-07" db="EMBL/GenBank/DDBJ databases">
        <title>The genome of Eucalyptus grandis.</title>
        <authorList>
            <person name="Schmutz J."/>
            <person name="Hayes R."/>
            <person name="Myburg A."/>
            <person name="Tuskan G."/>
            <person name="Grattapaglia D."/>
            <person name="Rokhsar D.S."/>
        </authorList>
    </citation>
    <scope>NUCLEOTIDE SEQUENCE</scope>
    <source>
        <tissue evidence="1">Leaf extractions</tissue>
    </source>
</reference>
<protein>
    <submittedName>
        <fullName evidence="1">Uncharacterized protein</fullName>
    </submittedName>
</protein>
<proteinExistence type="predicted"/>
<gene>
    <name evidence="1" type="ORF">EUGRSUZ_D02552</name>
</gene>
<dbReference type="Gramene" id="KCW78381">
    <property type="protein sequence ID" value="KCW78381"/>
    <property type="gene ID" value="EUGRSUZ_D02552"/>
</dbReference>
<organism evidence="1">
    <name type="scientific">Eucalyptus grandis</name>
    <name type="common">Flooded gum</name>
    <dbReference type="NCBI Taxonomy" id="71139"/>
    <lineage>
        <taxon>Eukaryota</taxon>
        <taxon>Viridiplantae</taxon>
        <taxon>Streptophyta</taxon>
        <taxon>Embryophyta</taxon>
        <taxon>Tracheophyta</taxon>
        <taxon>Spermatophyta</taxon>
        <taxon>Magnoliopsida</taxon>
        <taxon>eudicotyledons</taxon>
        <taxon>Gunneridae</taxon>
        <taxon>Pentapetalae</taxon>
        <taxon>rosids</taxon>
        <taxon>malvids</taxon>
        <taxon>Myrtales</taxon>
        <taxon>Myrtaceae</taxon>
        <taxon>Myrtoideae</taxon>
        <taxon>Eucalypteae</taxon>
        <taxon>Eucalyptus</taxon>
    </lineage>
</organism>